<gene>
    <name evidence="1" type="ORF">PAHAL_7G093700</name>
</gene>
<evidence type="ECO:0000313" key="1">
    <source>
        <dbReference type="EMBL" id="PVH35047.1"/>
    </source>
</evidence>
<accession>A0A2T8IBK5</accession>
<dbReference type="AlphaFoldDB" id="A0A2T8IBK5"/>
<dbReference type="EMBL" id="CM008052">
    <property type="protein sequence ID" value="PVH35047.1"/>
    <property type="molecule type" value="Genomic_DNA"/>
</dbReference>
<sequence>MPYAPYHSSFHPYLSWGWNDPWAHAPSYCRPYHVEYATPREPSCARQPYVENDRFEHKDRSRVQNKKKVVKQVYRVKRDGCKDTSSDLNTIDEKLINVLRTSAIDGKGKGKSSVDIPSDKVDVEAKGAIQLKGKRKSERRFSSMRFAPNHRNYWSLHNPFDLQMPYMPMSWNSSLGMFGYTSHFYFDPWFNYGSLYLGGSLPNCI</sequence>
<proteinExistence type="predicted"/>
<reference evidence="1" key="1">
    <citation type="submission" date="2018-04" db="EMBL/GenBank/DDBJ databases">
        <title>WGS assembly of Panicum hallii.</title>
        <authorList>
            <person name="Lovell J."/>
            <person name="Jenkins J."/>
            <person name="Lowry D."/>
            <person name="Mamidi S."/>
            <person name="Sreedasyam A."/>
            <person name="Weng X."/>
            <person name="Barry K."/>
            <person name="Bonette J."/>
            <person name="Campitelli B."/>
            <person name="Daum C."/>
            <person name="Gordon S."/>
            <person name="Gould B."/>
            <person name="Lipzen A."/>
            <person name="Macqueen A."/>
            <person name="Palacio-Mejia J."/>
            <person name="Plott C."/>
            <person name="Shakirov E."/>
            <person name="Shu S."/>
            <person name="Yoshinaga Y."/>
            <person name="Zane M."/>
            <person name="Rokhsar D."/>
            <person name="Grimwood J."/>
            <person name="Schmutz J."/>
            <person name="Juenger T."/>
        </authorList>
    </citation>
    <scope>NUCLEOTIDE SEQUENCE [LARGE SCALE GENOMIC DNA]</scope>
    <source>
        <strain evidence="1">FIL2</strain>
    </source>
</reference>
<protein>
    <submittedName>
        <fullName evidence="1">Uncharacterized protein</fullName>
    </submittedName>
</protein>
<dbReference type="Proteomes" id="UP000243499">
    <property type="component" value="Chromosome 7"/>
</dbReference>
<name>A0A2T8IBK5_9POAL</name>
<organism evidence="1">
    <name type="scientific">Panicum hallii</name>
    <dbReference type="NCBI Taxonomy" id="206008"/>
    <lineage>
        <taxon>Eukaryota</taxon>
        <taxon>Viridiplantae</taxon>
        <taxon>Streptophyta</taxon>
        <taxon>Embryophyta</taxon>
        <taxon>Tracheophyta</taxon>
        <taxon>Spermatophyta</taxon>
        <taxon>Magnoliopsida</taxon>
        <taxon>Liliopsida</taxon>
        <taxon>Poales</taxon>
        <taxon>Poaceae</taxon>
        <taxon>PACMAD clade</taxon>
        <taxon>Panicoideae</taxon>
        <taxon>Panicodae</taxon>
        <taxon>Paniceae</taxon>
        <taxon>Panicinae</taxon>
        <taxon>Panicum</taxon>
        <taxon>Panicum sect. Panicum</taxon>
    </lineage>
</organism>
<dbReference type="Gramene" id="PVH35047">
    <property type="protein sequence ID" value="PVH35047"/>
    <property type="gene ID" value="PAHAL_7G093700"/>
</dbReference>